<organism evidence="2 3">
    <name type="scientific">Streptomyces daliensis</name>
    <dbReference type="NCBI Taxonomy" id="299421"/>
    <lineage>
        <taxon>Bacteria</taxon>
        <taxon>Bacillati</taxon>
        <taxon>Actinomycetota</taxon>
        <taxon>Actinomycetes</taxon>
        <taxon>Kitasatosporales</taxon>
        <taxon>Streptomycetaceae</taxon>
        <taxon>Streptomyces</taxon>
    </lineage>
</organism>
<evidence type="ECO:0000313" key="2">
    <source>
        <dbReference type="EMBL" id="MBR7679301.1"/>
    </source>
</evidence>
<proteinExistence type="predicted"/>
<dbReference type="Proteomes" id="UP000675554">
    <property type="component" value="Unassembled WGS sequence"/>
</dbReference>
<gene>
    <name evidence="2" type="ORF">KDA82_41515</name>
</gene>
<accession>A0A8T4J3K7</accession>
<evidence type="ECO:0000313" key="3">
    <source>
        <dbReference type="Proteomes" id="UP000675554"/>
    </source>
</evidence>
<evidence type="ECO:0000256" key="1">
    <source>
        <dbReference type="SAM" id="Phobius"/>
    </source>
</evidence>
<name>A0A8T4J3K7_9ACTN</name>
<feature type="non-terminal residue" evidence="2">
    <location>
        <position position="1"/>
    </location>
</feature>
<keyword evidence="1" id="KW-0472">Membrane</keyword>
<feature type="transmembrane region" description="Helical" evidence="1">
    <location>
        <begin position="58"/>
        <end position="79"/>
    </location>
</feature>
<sequence>HQPDPIDMRVMVKTSGGASDAAKDRLVEALGTNPAIKVQDKKDISNELASMFTLILNMLYGLLAMAVLVAVLGVINNLAMSVFERSQE</sequence>
<keyword evidence="3" id="KW-1185">Reference proteome</keyword>
<dbReference type="EMBL" id="JAGSMN010002522">
    <property type="protein sequence ID" value="MBR7679301.1"/>
    <property type="molecule type" value="Genomic_DNA"/>
</dbReference>
<comment type="caution">
    <text evidence="2">The sequence shown here is derived from an EMBL/GenBank/DDBJ whole genome shotgun (WGS) entry which is preliminary data.</text>
</comment>
<keyword evidence="1" id="KW-0812">Transmembrane</keyword>
<protein>
    <submittedName>
        <fullName evidence="2">ABC transporter</fullName>
    </submittedName>
</protein>
<dbReference type="AlphaFoldDB" id="A0A8T4J3K7"/>
<keyword evidence="1" id="KW-1133">Transmembrane helix</keyword>
<feature type="non-terminal residue" evidence="2">
    <location>
        <position position="88"/>
    </location>
</feature>
<reference evidence="2" key="1">
    <citation type="submission" date="2021-04" db="EMBL/GenBank/DDBJ databases">
        <title>Sequencing of actinobacteria type strains.</title>
        <authorList>
            <person name="Nguyen G.-S."/>
            <person name="Wentzel A."/>
        </authorList>
    </citation>
    <scope>NUCLEOTIDE SEQUENCE</scope>
    <source>
        <strain evidence="2">DSM 42095</strain>
    </source>
</reference>